<dbReference type="AlphaFoldDB" id="A0A5M8QZ08"/>
<protein>
    <submittedName>
        <fullName evidence="8">DUF202 domain-containing protein</fullName>
    </submittedName>
</protein>
<keyword evidence="2" id="KW-1003">Cell membrane</keyword>
<evidence type="ECO:0000256" key="6">
    <source>
        <dbReference type="SAM" id="Phobius"/>
    </source>
</evidence>
<evidence type="ECO:0000259" key="7">
    <source>
        <dbReference type="Pfam" id="PF02656"/>
    </source>
</evidence>
<dbReference type="InterPro" id="IPR003807">
    <property type="entry name" value="DUF202"/>
</dbReference>
<dbReference type="OrthoDB" id="582337at2"/>
<name>A0A5M8QZ08_9BACT</name>
<evidence type="ECO:0000256" key="2">
    <source>
        <dbReference type="ARBA" id="ARBA00022475"/>
    </source>
</evidence>
<dbReference type="GO" id="GO:0005886">
    <property type="term" value="C:plasma membrane"/>
    <property type="evidence" value="ECO:0007669"/>
    <property type="project" value="UniProtKB-SubCell"/>
</dbReference>
<dbReference type="PANTHER" id="PTHR34187">
    <property type="entry name" value="FGR18P"/>
    <property type="match status" value="1"/>
</dbReference>
<keyword evidence="4 6" id="KW-1133">Transmembrane helix</keyword>
<proteinExistence type="predicted"/>
<dbReference type="PANTHER" id="PTHR34187:SF2">
    <property type="entry name" value="DUF202 DOMAIN-CONTAINING PROTEIN"/>
    <property type="match status" value="1"/>
</dbReference>
<feature type="transmembrane region" description="Helical" evidence="6">
    <location>
        <begin position="66"/>
        <end position="87"/>
    </location>
</feature>
<evidence type="ECO:0000313" key="8">
    <source>
        <dbReference type="EMBL" id="KAA6439252.1"/>
    </source>
</evidence>
<evidence type="ECO:0000256" key="1">
    <source>
        <dbReference type="ARBA" id="ARBA00004651"/>
    </source>
</evidence>
<evidence type="ECO:0000256" key="4">
    <source>
        <dbReference type="ARBA" id="ARBA00022989"/>
    </source>
</evidence>
<feature type="domain" description="DUF202" evidence="7">
    <location>
        <begin position="16"/>
        <end position="94"/>
    </location>
</feature>
<accession>A0A5M8QZ08</accession>
<dbReference type="EMBL" id="VBSN01000038">
    <property type="protein sequence ID" value="KAA6439252.1"/>
    <property type="molecule type" value="Genomic_DNA"/>
</dbReference>
<comment type="caution">
    <text evidence="8">The sequence shown here is derived from an EMBL/GenBank/DDBJ whole genome shotgun (WGS) entry which is preliminary data.</text>
</comment>
<dbReference type="Pfam" id="PF02656">
    <property type="entry name" value="DUF202"/>
    <property type="match status" value="1"/>
</dbReference>
<reference evidence="8 9" key="1">
    <citation type="submission" date="2019-05" db="EMBL/GenBank/DDBJ databases">
        <authorList>
            <person name="Qu J.-H."/>
        </authorList>
    </citation>
    <scope>NUCLEOTIDE SEQUENCE [LARGE SCALE GENOMIC DNA]</scope>
    <source>
        <strain evidence="8 9">NS28</strain>
    </source>
</reference>
<dbReference type="InterPro" id="IPR052053">
    <property type="entry name" value="IM_YidH-like"/>
</dbReference>
<feature type="transmembrane region" description="Helical" evidence="6">
    <location>
        <begin position="24"/>
        <end position="46"/>
    </location>
</feature>
<keyword evidence="5 6" id="KW-0472">Membrane</keyword>
<evidence type="ECO:0000313" key="9">
    <source>
        <dbReference type="Proteomes" id="UP000323994"/>
    </source>
</evidence>
<dbReference type="Proteomes" id="UP000323994">
    <property type="component" value="Unassembled WGS sequence"/>
</dbReference>
<comment type="subcellular location">
    <subcellularLocation>
        <location evidence="1">Cell membrane</location>
        <topology evidence="1">Multi-pass membrane protein</topology>
    </subcellularLocation>
</comment>
<dbReference type="RefSeq" id="WP_139012502.1">
    <property type="nucleotide sequence ID" value="NZ_VBSN01000038.1"/>
</dbReference>
<gene>
    <name evidence="8" type="ORF">FEM33_13320</name>
</gene>
<evidence type="ECO:0000256" key="5">
    <source>
        <dbReference type="ARBA" id="ARBA00023136"/>
    </source>
</evidence>
<sequence>MPPEIEESQSDFKPNDHLANERTYLAWIRTSIGIMAFGFVVVKFSLFVKQIGIALGTNIKTPSHGYSAVIGIILVAFGALAILFSYWQYRKTEKQLRTRKYVPSSVLTSFLTALMFLISIILIIYLIQSV</sequence>
<evidence type="ECO:0000256" key="3">
    <source>
        <dbReference type="ARBA" id="ARBA00022692"/>
    </source>
</evidence>
<keyword evidence="9" id="KW-1185">Reference proteome</keyword>
<feature type="transmembrane region" description="Helical" evidence="6">
    <location>
        <begin position="107"/>
        <end position="127"/>
    </location>
</feature>
<organism evidence="8 9">
    <name type="scientific">Dyadobacter flavalbus</name>
    <dbReference type="NCBI Taxonomy" id="2579942"/>
    <lineage>
        <taxon>Bacteria</taxon>
        <taxon>Pseudomonadati</taxon>
        <taxon>Bacteroidota</taxon>
        <taxon>Cytophagia</taxon>
        <taxon>Cytophagales</taxon>
        <taxon>Spirosomataceae</taxon>
        <taxon>Dyadobacter</taxon>
    </lineage>
</organism>
<keyword evidence="3 6" id="KW-0812">Transmembrane</keyword>